<dbReference type="Proteomes" id="UP000581447">
    <property type="component" value="Unassembled WGS sequence"/>
</dbReference>
<dbReference type="PROSITE" id="PS51257">
    <property type="entry name" value="PROKAR_LIPOPROTEIN"/>
    <property type="match status" value="1"/>
</dbReference>
<name>A0A840B0N8_9SPHN</name>
<sequence>MRRGIKNLAAIIMVTAVAACAPAPVKVAPTPIPLPAPPPPPAMPLPPGGAALSMTIPPVGFDGVRATPNRGLSRDEQIWHFRSALNVAALNCQGPIWGQIATEYNKFIVIHKVILSKTSKAVDREYVARYPGQNGLRVRDTRMTDLYNYFALPPVRAQYCDMALRKLTEANTVPTGALPEYAIGGLADIDGVFVKFYDAYVKYERDLADWNMKYAPKPVYAPIPTSDMTAPPPASSSSSAAPTGSPSNPG</sequence>
<reference evidence="3 4" key="1">
    <citation type="submission" date="2020-08" db="EMBL/GenBank/DDBJ databases">
        <title>Genomic Encyclopedia of Type Strains, Phase IV (KMG-IV): sequencing the most valuable type-strain genomes for metagenomic binning, comparative biology and taxonomic classification.</title>
        <authorList>
            <person name="Goeker M."/>
        </authorList>
    </citation>
    <scope>NUCLEOTIDE SEQUENCE [LARGE SCALE GENOMIC DNA]</scope>
    <source>
        <strain evidence="3 4">DSM 29050</strain>
    </source>
</reference>
<evidence type="ECO:0000313" key="4">
    <source>
        <dbReference type="Proteomes" id="UP000581447"/>
    </source>
</evidence>
<proteinExistence type="predicted"/>
<accession>A0A840B0N8</accession>
<dbReference type="EMBL" id="JACIEA010000002">
    <property type="protein sequence ID" value="MBB3943483.1"/>
    <property type="molecule type" value="Genomic_DNA"/>
</dbReference>
<keyword evidence="2" id="KW-0732">Signal</keyword>
<gene>
    <name evidence="3" type="ORF">GGR91_001741</name>
</gene>
<protein>
    <submittedName>
        <fullName evidence="3">Uncharacterized protein</fullName>
    </submittedName>
</protein>
<feature type="region of interest" description="Disordered" evidence="1">
    <location>
        <begin position="225"/>
        <end position="250"/>
    </location>
</feature>
<evidence type="ECO:0000256" key="2">
    <source>
        <dbReference type="SAM" id="SignalP"/>
    </source>
</evidence>
<evidence type="ECO:0000256" key="1">
    <source>
        <dbReference type="SAM" id="MobiDB-lite"/>
    </source>
</evidence>
<dbReference type="AlphaFoldDB" id="A0A840B0N8"/>
<keyword evidence="4" id="KW-1185">Reference proteome</keyword>
<feature type="chain" id="PRO_5032948865" evidence="2">
    <location>
        <begin position="19"/>
        <end position="250"/>
    </location>
</feature>
<comment type="caution">
    <text evidence="3">The sequence shown here is derived from an EMBL/GenBank/DDBJ whole genome shotgun (WGS) entry which is preliminary data.</text>
</comment>
<organism evidence="3 4">
    <name type="scientific">Sphingorhabdus rigui</name>
    <dbReference type="NCBI Taxonomy" id="1282858"/>
    <lineage>
        <taxon>Bacteria</taxon>
        <taxon>Pseudomonadati</taxon>
        <taxon>Pseudomonadota</taxon>
        <taxon>Alphaproteobacteria</taxon>
        <taxon>Sphingomonadales</taxon>
        <taxon>Sphingomonadaceae</taxon>
        <taxon>Sphingorhabdus</taxon>
    </lineage>
</organism>
<dbReference type="RefSeq" id="WP_183941796.1">
    <property type="nucleotide sequence ID" value="NZ_BAABBG010000005.1"/>
</dbReference>
<feature type="signal peptide" evidence="2">
    <location>
        <begin position="1"/>
        <end position="18"/>
    </location>
</feature>
<evidence type="ECO:0000313" key="3">
    <source>
        <dbReference type="EMBL" id="MBB3943483.1"/>
    </source>
</evidence>